<dbReference type="PROSITE" id="PS51388">
    <property type="entry name" value="GED"/>
    <property type="match status" value="1"/>
</dbReference>
<keyword evidence="30" id="KW-0325">Glycoprotein</keyword>
<keyword evidence="13" id="KW-0254">Endocytosis</keyword>
<dbReference type="GO" id="GO:0005777">
    <property type="term" value="C:peroxisome"/>
    <property type="evidence" value="ECO:0007669"/>
    <property type="project" value="UniProtKB-SubCell"/>
</dbReference>
<evidence type="ECO:0000259" key="35">
    <source>
        <dbReference type="PROSITE" id="PS51718"/>
    </source>
</evidence>
<reference evidence="36" key="1">
    <citation type="journal article" date="2015" name="Toxicon">
        <title>The transcriptomic and proteomic basis for the evolution of a novel venom phenotype within the Timber Rattlesnake (Crotalus horridus).</title>
        <authorList>
            <person name="Rokyta D.R."/>
            <person name="Wray K.P."/>
            <person name="McGivern J.J."/>
            <person name="Margres M.J."/>
        </authorList>
    </citation>
    <scope>NUCLEOTIDE SEQUENCE</scope>
    <source>
        <strain evidence="36">Type B</strain>
        <tissue evidence="36">Venom gland</tissue>
    </source>
</reference>
<keyword evidence="15 33" id="KW-0547">Nucleotide-binding</keyword>
<evidence type="ECO:0000256" key="4">
    <source>
        <dbReference type="ARBA" id="ARBA00004450"/>
    </source>
</evidence>
<dbReference type="InterPro" id="IPR019762">
    <property type="entry name" value="Dynamin_GTPase_CS"/>
</dbReference>
<keyword evidence="14" id="KW-1210">Necrosis</keyword>
<organism evidence="36">
    <name type="scientific">Crotalus horridus</name>
    <name type="common">Timber rattlesnake</name>
    <dbReference type="NCBI Taxonomy" id="35024"/>
    <lineage>
        <taxon>Eukaryota</taxon>
        <taxon>Metazoa</taxon>
        <taxon>Chordata</taxon>
        <taxon>Craniata</taxon>
        <taxon>Vertebrata</taxon>
        <taxon>Euteleostomi</taxon>
        <taxon>Lepidosauria</taxon>
        <taxon>Squamata</taxon>
        <taxon>Bifurcata</taxon>
        <taxon>Unidentata</taxon>
        <taxon>Episquamata</taxon>
        <taxon>Toxicofera</taxon>
        <taxon>Serpentes</taxon>
        <taxon>Colubroidea</taxon>
        <taxon>Viperidae</taxon>
        <taxon>Crotalinae</taxon>
        <taxon>Crotalus</taxon>
    </lineage>
</organism>
<evidence type="ECO:0000256" key="24">
    <source>
        <dbReference type="ARBA" id="ARBA00023121"/>
    </source>
</evidence>
<dbReference type="Pfam" id="PF01031">
    <property type="entry name" value="Dynamin_M"/>
    <property type="match status" value="1"/>
</dbReference>
<feature type="domain" description="GED" evidence="34">
    <location>
        <begin position="604"/>
        <end position="695"/>
    </location>
</feature>
<keyword evidence="12" id="KW-0597">Phosphoprotein</keyword>
<evidence type="ECO:0000256" key="28">
    <source>
        <dbReference type="ARBA" id="ARBA00023140"/>
    </source>
</evidence>
<evidence type="ECO:0000256" key="22">
    <source>
        <dbReference type="ARBA" id="ARBA00023034"/>
    </source>
</evidence>
<dbReference type="PRINTS" id="PR00195">
    <property type="entry name" value="DYNAMIN"/>
</dbReference>
<evidence type="ECO:0000256" key="19">
    <source>
        <dbReference type="ARBA" id="ARBA00022843"/>
    </source>
</evidence>
<evidence type="ECO:0000256" key="5">
    <source>
        <dbReference type="ARBA" id="ARBA00004514"/>
    </source>
</evidence>
<dbReference type="Gene3D" id="3.40.50.300">
    <property type="entry name" value="P-loop containing nucleotide triphosphate hydrolases"/>
    <property type="match status" value="1"/>
</dbReference>
<keyword evidence="25" id="KW-0496">Mitochondrion</keyword>
<dbReference type="InterPro" id="IPR020850">
    <property type="entry name" value="GED_dom"/>
</dbReference>
<comment type="catalytic activity">
    <reaction evidence="32">
        <text>GTP + H2O = GDP + phosphate + H(+)</text>
        <dbReference type="Rhea" id="RHEA:19669"/>
        <dbReference type="ChEBI" id="CHEBI:15377"/>
        <dbReference type="ChEBI" id="CHEBI:15378"/>
        <dbReference type="ChEBI" id="CHEBI:37565"/>
        <dbReference type="ChEBI" id="CHEBI:43474"/>
        <dbReference type="ChEBI" id="CHEBI:58189"/>
        <dbReference type="EC" id="3.6.5.5"/>
    </reaction>
</comment>
<evidence type="ECO:0000256" key="23">
    <source>
        <dbReference type="ARBA" id="ARBA00023108"/>
    </source>
</evidence>
<feature type="domain" description="Dynamin-type G" evidence="35">
    <location>
        <begin position="22"/>
        <end position="302"/>
    </location>
</feature>
<keyword evidence="24" id="KW-0446">Lipid-binding</keyword>
<dbReference type="FunFam" id="3.40.50.300:FF:000172">
    <property type="entry name" value="Dynamin-1-like protein isoform 1"/>
    <property type="match status" value="1"/>
</dbReference>
<dbReference type="InterPro" id="IPR000375">
    <property type="entry name" value="Dynamin_stalk"/>
</dbReference>
<dbReference type="EC" id="3.6.5.5" evidence="8"/>
<evidence type="ECO:0000256" key="25">
    <source>
        <dbReference type="ARBA" id="ARBA00023128"/>
    </source>
</evidence>
<evidence type="ECO:0000256" key="20">
    <source>
        <dbReference type="ARBA" id="ARBA00022990"/>
    </source>
</evidence>
<dbReference type="InterPro" id="IPR027417">
    <property type="entry name" value="P-loop_NTPase"/>
</dbReference>
<comment type="subcellular location">
    <subcellularLocation>
        <location evidence="5">Cytoplasm</location>
        <location evidence="5">Cytosol</location>
    </subcellularLocation>
    <subcellularLocation>
        <location evidence="3">Cytoplasmic vesicle</location>
        <location evidence="3">Secretory vesicle</location>
        <location evidence="3">Synaptic vesicle membrane</location>
    </subcellularLocation>
    <subcellularLocation>
        <location evidence="1">Endomembrane system</location>
        <topology evidence="1">Peripheral membrane protein</topology>
    </subcellularLocation>
    <subcellularLocation>
        <location evidence="6">Golgi apparatus</location>
    </subcellularLocation>
    <subcellularLocation>
        <location evidence="7">Membrane</location>
        <location evidence="7">Clathrin-coated pit</location>
    </subcellularLocation>
    <subcellularLocation>
        <location evidence="4">Mitochondrion outer membrane</location>
        <topology evidence="4">Peripheral membrane protein</topology>
    </subcellularLocation>
    <subcellularLocation>
        <location evidence="2">Peroxisome</location>
    </subcellularLocation>
</comment>
<keyword evidence="22" id="KW-0333">Golgi apparatus</keyword>
<dbReference type="GO" id="GO:0005741">
    <property type="term" value="C:mitochondrial outer membrane"/>
    <property type="evidence" value="ECO:0007669"/>
    <property type="project" value="UniProtKB-SubCell"/>
</dbReference>
<evidence type="ECO:0000256" key="10">
    <source>
        <dbReference type="ARBA" id="ARBA00022490"/>
    </source>
</evidence>
<evidence type="ECO:0000256" key="27">
    <source>
        <dbReference type="ARBA" id="ARBA00023136"/>
    </source>
</evidence>
<evidence type="ECO:0000256" key="31">
    <source>
        <dbReference type="ARBA" id="ARBA00023329"/>
    </source>
</evidence>
<proteinExistence type="inferred from homology"/>
<keyword evidence="23" id="KW-0090">Biological rhythms</keyword>
<dbReference type="InterPro" id="IPR045063">
    <property type="entry name" value="Dynamin_N"/>
</dbReference>
<evidence type="ECO:0000256" key="6">
    <source>
        <dbReference type="ARBA" id="ARBA00004555"/>
    </source>
</evidence>
<evidence type="ECO:0000256" key="33">
    <source>
        <dbReference type="RuleBase" id="RU003932"/>
    </source>
</evidence>
<dbReference type="SMART" id="SM00053">
    <property type="entry name" value="DYNc"/>
    <property type="match status" value="1"/>
</dbReference>
<evidence type="ECO:0000256" key="14">
    <source>
        <dbReference type="ARBA" id="ARBA00022590"/>
    </source>
</evidence>
<dbReference type="GO" id="GO:0000266">
    <property type="term" value="P:mitochondrial fission"/>
    <property type="evidence" value="ECO:0007669"/>
    <property type="project" value="TreeGrafter"/>
</dbReference>
<dbReference type="GO" id="GO:0042802">
    <property type="term" value="F:identical protein binding"/>
    <property type="evidence" value="ECO:0007669"/>
    <property type="project" value="UniProtKB-ARBA"/>
</dbReference>
<dbReference type="InterPro" id="IPR022812">
    <property type="entry name" value="Dynamin"/>
</dbReference>
<keyword evidence="21" id="KW-0770">Synapse</keyword>
<evidence type="ECO:0000256" key="16">
    <source>
        <dbReference type="ARBA" id="ARBA00022787"/>
    </source>
</evidence>
<keyword evidence="20" id="KW-0007">Acetylation</keyword>
<evidence type="ECO:0000256" key="18">
    <source>
        <dbReference type="ARBA" id="ARBA00022801"/>
    </source>
</evidence>
<keyword evidence="31" id="KW-0968">Cytoplasmic vesicle</keyword>
<dbReference type="PROSITE" id="PS00410">
    <property type="entry name" value="G_DYNAMIN_1"/>
    <property type="match status" value="1"/>
</dbReference>
<evidence type="ECO:0000256" key="11">
    <source>
        <dbReference type="ARBA" id="ARBA00022499"/>
    </source>
</evidence>
<evidence type="ECO:0000256" key="29">
    <source>
        <dbReference type="ARBA" id="ARBA00023176"/>
    </source>
</evidence>
<dbReference type="GO" id="GO:0006897">
    <property type="term" value="P:endocytosis"/>
    <property type="evidence" value="ECO:0007669"/>
    <property type="project" value="UniProtKB-KW"/>
</dbReference>
<evidence type="ECO:0000256" key="2">
    <source>
        <dbReference type="ARBA" id="ARBA00004275"/>
    </source>
</evidence>
<keyword evidence="27" id="KW-0472">Membrane</keyword>
<dbReference type="GO" id="GO:0008289">
    <property type="term" value="F:lipid binding"/>
    <property type="evidence" value="ECO:0007669"/>
    <property type="project" value="UniProtKB-KW"/>
</dbReference>
<evidence type="ECO:0000256" key="32">
    <source>
        <dbReference type="ARBA" id="ARBA00048040"/>
    </source>
</evidence>
<dbReference type="InterPro" id="IPR030381">
    <property type="entry name" value="G_DYNAMIN_dom"/>
</dbReference>
<evidence type="ECO:0000256" key="9">
    <source>
        <dbReference type="ARBA" id="ARBA00018833"/>
    </source>
</evidence>
<dbReference type="Pfam" id="PF00350">
    <property type="entry name" value="Dynamin_N"/>
    <property type="match status" value="1"/>
</dbReference>
<dbReference type="GO" id="GO:0030672">
    <property type="term" value="C:synaptic vesicle membrane"/>
    <property type="evidence" value="ECO:0007669"/>
    <property type="project" value="UniProtKB-SubCell"/>
</dbReference>
<dbReference type="PANTHER" id="PTHR11566:SF39">
    <property type="entry name" value="DYNAMIN-1-LIKE PROTEIN"/>
    <property type="match status" value="1"/>
</dbReference>
<evidence type="ECO:0000256" key="13">
    <source>
        <dbReference type="ARBA" id="ARBA00022583"/>
    </source>
</evidence>
<dbReference type="Pfam" id="PF02212">
    <property type="entry name" value="GED"/>
    <property type="match status" value="1"/>
</dbReference>
<dbReference type="PROSITE" id="PS51718">
    <property type="entry name" value="G_DYNAMIN_2"/>
    <property type="match status" value="1"/>
</dbReference>
<dbReference type="EMBL" id="GBKD01000682">
    <property type="protein sequence ID" value="JAG46936.1"/>
    <property type="molecule type" value="Transcribed_RNA"/>
</dbReference>
<dbReference type="GO" id="GO:0005874">
    <property type="term" value="C:microtubule"/>
    <property type="evidence" value="ECO:0007669"/>
    <property type="project" value="TreeGrafter"/>
</dbReference>
<dbReference type="SMART" id="SM00302">
    <property type="entry name" value="GED"/>
    <property type="match status" value="1"/>
</dbReference>
<comment type="similarity">
    <text evidence="33">Belongs to the TRAFAC class dynamin-like GTPase superfamily. Dynamin/Fzo/YdjA family.</text>
</comment>
<dbReference type="PANTHER" id="PTHR11566">
    <property type="entry name" value="DYNAMIN"/>
    <property type="match status" value="1"/>
</dbReference>
<dbReference type="AlphaFoldDB" id="A0A0K8S0Z8"/>
<name>A0A0K8S0Z8_CROHD</name>
<dbReference type="GO" id="GO:0048312">
    <property type="term" value="P:intracellular distribution of mitochondria"/>
    <property type="evidence" value="ECO:0007669"/>
    <property type="project" value="TreeGrafter"/>
</dbReference>
<evidence type="ECO:0000256" key="15">
    <source>
        <dbReference type="ARBA" id="ARBA00022741"/>
    </source>
</evidence>
<evidence type="ECO:0000256" key="21">
    <source>
        <dbReference type="ARBA" id="ARBA00023018"/>
    </source>
</evidence>
<sequence>MEALIPVINKLQDVFNTVGADIIQLPQIVVVGTQSSGKSSVLESLVGRDLLPRGTGIVTRRPLILQLVHVTTEECRKTAGDENGIDAEEWGKFLHTKNKLYTDFDEIRQEIENETERISGNNKGISPEPIHLKIFSPNVVNLTLVDLPGMTKVPVGDQPKDIELQIRELILRFISNPNSIILAVTAANTDMATSEALKIAREVDPDGRRTLAVITKLDLMDAGTDAMDVLMGRVIPVKLGIIGVVNRSQLDINTKKSVADSIRDEYGFLQKKYPSLANRNGTKYLARTLNRLLMHHIRDCLPELKTRINVLAAQYQSLLNSYGEPVDDKSATLLQLITKFASEYCNTIEGTAKYIETSELCGGARICYIFHETFGRTLESVDPLGGLNTIDILTAIRNATGPRPALFIPEVSFELLVKRQIKRLEEPSLRCVELVHEEMQRIIQHCSNYSTQELLRFPKLHDAIVEVVTSLLRRRLPITNEMVHNLVAIELAYINTKHPDFADACGLINNNIEEQRRNRLAREMSSHGLRDKASLASGEGIPESGTGNWRGMLKSSKTEEILAEEKSRPVTVLPASPQKGHAVNLLDVPVPVARKLSAREQRDCEVIERLIKSYFLIVRKNIQDSVPKAVMHFLVNHVKDTLQSELVGQLYKALLLDDLLTESEDMAQRRKEAADMLQALQRASQIIAEIRETHLW</sequence>
<dbReference type="FunFam" id="1.20.120.1240:FF:000006">
    <property type="entry name" value="Dynamin-1-like protein isoform 1"/>
    <property type="match status" value="1"/>
</dbReference>
<dbReference type="GO" id="GO:0005905">
    <property type="term" value="C:clathrin-coated pit"/>
    <property type="evidence" value="ECO:0007669"/>
    <property type="project" value="UniProtKB-SubCell"/>
</dbReference>
<evidence type="ECO:0000256" key="8">
    <source>
        <dbReference type="ARBA" id="ARBA00011980"/>
    </source>
</evidence>
<dbReference type="GO" id="GO:0005829">
    <property type="term" value="C:cytosol"/>
    <property type="evidence" value="ECO:0007669"/>
    <property type="project" value="UniProtKB-SubCell"/>
</dbReference>
<keyword evidence="26 33" id="KW-0342">GTP-binding</keyword>
<evidence type="ECO:0000259" key="34">
    <source>
        <dbReference type="PROSITE" id="PS51388"/>
    </source>
</evidence>
<dbReference type="GO" id="GO:0005525">
    <property type="term" value="F:GTP binding"/>
    <property type="evidence" value="ECO:0007669"/>
    <property type="project" value="UniProtKB-KW"/>
</dbReference>
<accession>A0A0K8S0Z8</accession>
<dbReference type="InterPro" id="IPR003130">
    <property type="entry name" value="GED"/>
</dbReference>
<keyword evidence="18" id="KW-0378">Hydrolase</keyword>
<keyword evidence="19" id="KW-0832">Ubl conjugation</keyword>
<keyword evidence="11" id="KW-1017">Isopeptide bond</keyword>
<dbReference type="GO" id="GO:0016559">
    <property type="term" value="P:peroxisome fission"/>
    <property type="evidence" value="ECO:0007669"/>
    <property type="project" value="TreeGrafter"/>
</dbReference>
<evidence type="ECO:0000313" key="36">
    <source>
        <dbReference type="EMBL" id="JAG46936.1"/>
    </source>
</evidence>
<dbReference type="GO" id="GO:0043653">
    <property type="term" value="P:mitochondrial fragmentation involved in apoptotic process"/>
    <property type="evidence" value="ECO:0007669"/>
    <property type="project" value="TreeGrafter"/>
</dbReference>
<evidence type="ECO:0000256" key="30">
    <source>
        <dbReference type="ARBA" id="ARBA00023180"/>
    </source>
</evidence>
<dbReference type="SUPFAM" id="SSF52540">
    <property type="entry name" value="P-loop containing nucleoside triphosphate hydrolases"/>
    <property type="match status" value="1"/>
</dbReference>
<dbReference type="Gene3D" id="1.20.120.1240">
    <property type="entry name" value="Dynamin, middle domain"/>
    <property type="match status" value="1"/>
</dbReference>
<keyword evidence="17" id="KW-0702">S-nitrosylation</keyword>
<evidence type="ECO:0000256" key="7">
    <source>
        <dbReference type="ARBA" id="ARBA00004600"/>
    </source>
</evidence>
<keyword evidence="28" id="KW-0576">Peroxisome</keyword>
<keyword evidence="29" id="KW-0168">Coated pit</keyword>
<dbReference type="FunFam" id="1.20.120.1240:FF:000001">
    <property type="entry name" value="Dynamin 1 like"/>
    <property type="match status" value="1"/>
</dbReference>
<dbReference type="GO" id="GO:0008017">
    <property type="term" value="F:microtubule binding"/>
    <property type="evidence" value="ECO:0007669"/>
    <property type="project" value="TreeGrafter"/>
</dbReference>
<evidence type="ECO:0000256" key="12">
    <source>
        <dbReference type="ARBA" id="ARBA00022553"/>
    </source>
</evidence>
<dbReference type="GO" id="GO:0048511">
    <property type="term" value="P:rhythmic process"/>
    <property type="evidence" value="ECO:0007669"/>
    <property type="project" value="UniProtKB-KW"/>
</dbReference>
<dbReference type="GO" id="GO:0005794">
    <property type="term" value="C:Golgi apparatus"/>
    <property type="evidence" value="ECO:0007669"/>
    <property type="project" value="UniProtKB-SubCell"/>
</dbReference>
<evidence type="ECO:0000256" key="26">
    <source>
        <dbReference type="ARBA" id="ARBA00023134"/>
    </source>
</evidence>
<dbReference type="InterPro" id="IPR001401">
    <property type="entry name" value="Dynamin_GTPase"/>
</dbReference>
<dbReference type="GO" id="GO:0003924">
    <property type="term" value="F:GTPase activity"/>
    <property type="evidence" value="ECO:0007669"/>
    <property type="project" value="InterPro"/>
</dbReference>
<evidence type="ECO:0000256" key="1">
    <source>
        <dbReference type="ARBA" id="ARBA00004184"/>
    </source>
</evidence>
<evidence type="ECO:0000256" key="17">
    <source>
        <dbReference type="ARBA" id="ARBA00022799"/>
    </source>
</evidence>
<dbReference type="CDD" id="cd08771">
    <property type="entry name" value="DLP_1"/>
    <property type="match status" value="1"/>
</dbReference>
<keyword evidence="10" id="KW-0963">Cytoplasm</keyword>
<keyword evidence="16" id="KW-1000">Mitochondrion outer membrane</keyword>
<evidence type="ECO:0000256" key="3">
    <source>
        <dbReference type="ARBA" id="ARBA00004432"/>
    </source>
</evidence>
<protein>
    <recommendedName>
        <fullName evidence="9">Dynamin-1-like protein</fullName>
        <ecNumber evidence="8">3.6.5.5</ecNumber>
    </recommendedName>
</protein>